<dbReference type="PANTHER" id="PTHR30146:SF109">
    <property type="entry name" value="HTH-TYPE TRANSCRIPTIONAL REGULATOR GALS"/>
    <property type="match status" value="1"/>
</dbReference>
<proteinExistence type="predicted"/>
<dbReference type="EMBL" id="CP015970">
    <property type="protein sequence ID" value="AOZ47769.1"/>
    <property type="molecule type" value="Genomic_DNA"/>
</dbReference>
<dbReference type="SUPFAM" id="SSF53822">
    <property type="entry name" value="Periplasmic binding protein-like I"/>
    <property type="match status" value="1"/>
</dbReference>
<evidence type="ECO:0000313" key="8">
    <source>
        <dbReference type="Proteomes" id="UP000178666"/>
    </source>
</evidence>
<dbReference type="SMART" id="SM00354">
    <property type="entry name" value="HTH_LACI"/>
    <property type="match status" value="1"/>
</dbReference>
<evidence type="ECO:0000256" key="2">
    <source>
        <dbReference type="ARBA" id="ARBA00023125"/>
    </source>
</evidence>
<dbReference type="InterPro" id="IPR028082">
    <property type="entry name" value="Peripla_BP_I"/>
</dbReference>
<sequence>MPKPVTLKAVAARVGVTPAAASMALKGSPRISEATREAVELAAKELGYVPNAAGRNLRNRHAGAIALVVPNSSVHVFSHQYFMHVLSGMTIPAAAHDAQVIVSTNAETASGDMAYERIIRSQAADGIISTSSSIADEYIHRLVGTGLPVVLLGNYPDLPEAVTIWIDDTAASRQITEHLIAGHGCRRLLHVAGSLDHQTGIDRRQGFLDAARAAGVETADVIEGDMNEESGAAAMRTAIVDGSLPYDGIVFANDDMAVGALPVLRDAGIRIPEDVRITGFDDFGVARLTTPDITTIRVPAQEIAGIAAETLFDLIANGRHDNSSQRLPVSTTYRHSCGCTPDNA</sequence>
<dbReference type="InterPro" id="IPR010982">
    <property type="entry name" value="Lambda_DNA-bd_dom_sf"/>
</dbReference>
<name>A0AAC8YGU0_9ACTN</name>
<dbReference type="GO" id="GO:0003700">
    <property type="term" value="F:DNA-binding transcription factor activity"/>
    <property type="evidence" value="ECO:0007669"/>
    <property type="project" value="TreeGrafter"/>
</dbReference>
<evidence type="ECO:0000313" key="5">
    <source>
        <dbReference type="EMBL" id="AMS06314.1"/>
    </source>
</evidence>
<gene>
    <name evidence="6" type="ORF">A8L58_15005</name>
    <name evidence="5" type="ORF">AXH35_13555</name>
</gene>
<reference evidence="6 8" key="1">
    <citation type="journal article" date="2016" name="Plant Dis.">
        <title>Improved production of propionic acid using genome shuffling.</title>
        <authorList>
            <person name="Luna-Flores C.H."/>
            <person name="Palfreyman R.W."/>
            <person name="Kromer J.O."/>
            <person name="Nielsen L.K."/>
            <person name="Marcellin E."/>
        </authorList>
    </citation>
    <scope>NUCLEOTIDE SEQUENCE [LARGE SCALE GENOMIC DNA]</scope>
    <source>
        <strain evidence="6 8">F3E8</strain>
    </source>
</reference>
<dbReference type="Proteomes" id="UP000075221">
    <property type="component" value="Chromosome"/>
</dbReference>
<keyword evidence="8" id="KW-1185">Reference proteome</keyword>
<feature type="domain" description="HTH lacI-type" evidence="4">
    <location>
        <begin position="5"/>
        <end position="59"/>
    </location>
</feature>
<organism evidence="5 7">
    <name type="scientific">Acidipropionibacterium acidipropionici</name>
    <dbReference type="NCBI Taxonomy" id="1748"/>
    <lineage>
        <taxon>Bacteria</taxon>
        <taxon>Bacillati</taxon>
        <taxon>Actinomycetota</taxon>
        <taxon>Actinomycetes</taxon>
        <taxon>Propionibacteriales</taxon>
        <taxon>Propionibacteriaceae</taxon>
        <taxon>Acidipropionibacterium</taxon>
    </lineage>
</organism>
<dbReference type="AlphaFoldDB" id="A0AAC8YGU0"/>
<dbReference type="SUPFAM" id="SSF47413">
    <property type="entry name" value="lambda repressor-like DNA-binding domains"/>
    <property type="match status" value="1"/>
</dbReference>
<dbReference type="EMBL" id="CP014352">
    <property type="protein sequence ID" value="AMS06314.1"/>
    <property type="molecule type" value="Genomic_DNA"/>
</dbReference>
<keyword evidence="1" id="KW-0805">Transcription regulation</keyword>
<dbReference type="Gene3D" id="1.10.260.40">
    <property type="entry name" value="lambda repressor-like DNA-binding domains"/>
    <property type="match status" value="1"/>
</dbReference>
<dbReference type="Pfam" id="PF00356">
    <property type="entry name" value="LacI"/>
    <property type="match status" value="1"/>
</dbReference>
<dbReference type="PANTHER" id="PTHR30146">
    <property type="entry name" value="LACI-RELATED TRANSCRIPTIONAL REPRESSOR"/>
    <property type="match status" value="1"/>
</dbReference>
<reference evidence="5 7" key="2">
    <citation type="submission" date="2016-02" db="EMBL/GenBank/DDBJ databases">
        <title>Complete Genome Sequence of Propionibacterium acidipropionici ATCC 55737.</title>
        <authorList>
            <person name="Luna Flores C.H."/>
            <person name="Nielsen L.K."/>
            <person name="Marcellin E."/>
        </authorList>
    </citation>
    <scope>NUCLEOTIDE SEQUENCE [LARGE SCALE GENOMIC DNA]</scope>
    <source>
        <strain evidence="5 7">ATCC 55737</strain>
    </source>
</reference>
<dbReference type="PROSITE" id="PS50932">
    <property type="entry name" value="HTH_LACI_2"/>
    <property type="match status" value="1"/>
</dbReference>
<dbReference type="InterPro" id="IPR000843">
    <property type="entry name" value="HTH_LacI"/>
</dbReference>
<evidence type="ECO:0000313" key="7">
    <source>
        <dbReference type="Proteomes" id="UP000075221"/>
    </source>
</evidence>
<evidence type="ECO:0000259" key="4">
    <source>
        <dbReference type="PROSITE" id="PS50932"/>
    </source>
</evidence>
<dbReference type="InterPro" id="IPR046335">
    <property type="entry name" value="LacI/GalR-like_sensor"/>
</dbReference>
<protein>
    <recommendedName>
        <fullName evidence="4">HTH lacI-type domain-containing protein</fullName>
    </recommendedName>
</protein>
<dbReference type="CDD" id="cd06267">
    <property type="entry name" value="PBP1_LacI_sugar_binding-like"/>
    <property type="match status" value="1"/>
</dbReference>
<keyword evidence="2" id="KW-0238">DNA-binding</keyword>
<evidence type="ECO:0000256" key="3">
    <source>
        <dbReference type="ARBA" id="ARBA00023163"/>
    </source>
</evidence>
<keyword evidence="3" id="KW-0804">Transcription</keyword>
<dbReference type="RefSeq" id="WP_062820190.1">
    <property type="nucleotide sequence ID" value="NZ_CP014352.1"/>
</dbReference>
<dbReference type="CDD" id="cd01392">
    <property type="entry name" value="HTH_LacI"/>
    <property type="match status" value="1"/>
</dbReference>
<evidence type="ECO:0000256" key="1">
    <source>
        <dbReference type="ARBA" id="ARBA00023015"/>
    </source>
</evidence>
<dbReference type="Pfam" id="PF13377">
    <property type="entry name" value="Peripla_BP_3"/>
    <property type="match status" value="1"/>
</dbReference>
<evidence type="ECO:0000313" key="6">
    <source>
        <dbReference type="EMBL" id="AOZ47769.1"/>
    </source>
</evidence>
<dbReference type="Proteomes" id="UP000178666">
    <property type="component" value="Chromosome"/>
</dbReference>
<dbReference type="Gene3D" id="3.40.50.2300">
    <property type="match status" value="2"/>
</dbReference>
<accession>A0AAC8YGU0</accession>
<dbReference type="GO" id="GO:0000976">
    <property type="term" value="F:transcription cis-regulatory region binding"/>
    <property type="evidence" value="ECO:0007669"/>
    <property type="project" value="TreeGrafter"/>
</dbReference>